<dbReference type="eggNOG" id="ENOG502RVH9">
    <property type="taxonomic scope" value="Eukaryota"/>
</dbReference>
<proteinExistence type="predicted"/>
<feature type="region of interest" description="Disordered" evidence="1">
    <location>
        <begin position="452"/>
        <end position="471"/>
    </location>
</feature>
<organism evidence="5">
    <name type="scientific">Amphimedon queenslandica</name>
    <name type="common">Sponge</name>
    <dbReference type="NCBI Taxonomy" id="400682"/>
    <lineage>
        <taxon>Eukaryota</taxon>
        <taxon>Metazoa</taxon>
        <taxon>Porifera</taxon>
        <taxon>Demospongiae</taxon>
        <taxon>Heteroscleromorpha</taxon>
        <taxon>Haplosclerida</taxon>
        <taxon>Niphatidae</taxon>
        <taxon>Amphimedon</taxon>
    </lineage>
</organism>
<evidence type="ECO:0000313" key="5">
    <source>
        <dbReference type="EnsemblMetazoa" id="Aqu2.1.33717_001"/>
    </source>
</evidence>
<dbReference type="InterPro" id="IPR036116">
    <property type="entry name" value="FN3_sf"/>
</dbReference>
<dbReference type="InParanoid" id="A0A1X7V2B9"/>
<feature type="signal peptide" evidence="3">
    <location>
        <begin position="1"/>
        <end position="17"/>
    </location>
</feature>
<reference evidence="5" key="1">
    <citation type="submission" date="2017-05" db="UniProtKB">
        <authorList>
            <consortium name="EnsemblMetazoa"/>
        </authorList>
    </citation>
    <scope>IDENTIFICATION</scope>
</reference>
<evidence type="ECO:0000256" key="2">
    <source>
        <dbReference type="SAM" id="Phobius"/>
    </source>
</evidence>
<dbReference type="AlphaFoldDB" id="A0A1X7V2B9"/>
<dbReference type="SMART" id="SM00409">
    <property type="entry name" value="IG"/>
    <property type="match status" value="2"/>
</dbReference>
<keyword evidence="2" id="KW-1133">Transmembrane helix</keyword>
<keyword evidence="3" id="KW-0732">Signal</keyword>
<feature type="domain" description="Immunoglobulin" evidence="4">
    <location>
        <begin position="623"/>
        <end position="700"/>
    </location>
</feature>
<evidence type="ECO:0000256" key="1">
    <source>
        <dbReference type="SAM" id="MobiDB-lite"/>
    </source>
</evidence>
<dbReference type="EnsemblMetazoa" id="Aqu2.1.33717_001">
    <property type="protein sequence ID" value="Aqu2.1.33717_001"/>
    <property type="gene ID" value="Aqu2.1.33717"/>
</dbReference>
<feature type="chain" id="PRO_5012462914" description="Immunoglobulin domain-containing protein" evidence="3">
    <location>
        <begin position="18"/>
        <end position="753"/>
    </location>
</feature>
<evidence type="ECO:0000259" key="4">
    <source>
        <dbReference type="SMART" id="SM00409"/>
    </source>
</evidence>
<evidence type="ECO:0000256" key="3">
    <source>
        <dbReference type="SAM" id="SignalP"/>
    </source>
</evidence>
<feature type="domain" description="Immunoglobulin" evidence="4">
    <location>
        <begin position="27"/>
        <end position="107"/>
    </location>
</feature>
<feature type="transmembrane region" description="Helical" evidence="2">
    <location>
        <begin position="540"/>
        <end position="569"/>
    </location>
</feature>
<accession>A0A1X7V2B9</accession>
<dbReference type="SUPFAM" id="SSF49265">
    <property type="entry name" value="Fibronectin type III"/>
    <property type="match status" value="1"/>
</dbReference>
<protein>
    <recommendedName>
        <fullName evidence="4">Immunoglobulin domain-containing protein</fullName>
    </recommendedName>
</protein>
<sequence>MGVSLFVVIILCQVCFSGTNISFIIVPVTQYVYVNDTVTFECATNLTQCVPFFVTYPSVNGSVLSSAGMASLTLTATSEENGTEVTCRVHFLNGATFTTEPAYLYVQGLPDSVSDLTGYQLDSCCMFISWFPPFTLPGLTVQYIISVGTDQQYLNDSITNYTYCPMNPTNKQYLFNITTTNKARDGSTSNITVGFQSTNVQLYVTDKERGNVHQFCTNVPPLMNITLKGCTKDNCYSTTNVSISNSSYNNISLVVQFPSNKTLNTNATLYYQNGVTVQSNTITISTHDLNLTLINVTSNSVCVQFQFVNGSTLYIDYIHIIDSQGQFHWDDFKPFNDSLNFIKCFDGIPAGNNLTLYACEFETFFENYKPNCPAVITGINITSDFTSSVLMSSVHSSSVSLTSTAPSIISSVPSTVSSSVPSIISSVPSTVSSSVPTTSAIPATSSVSDVASMPAPSVTMPPGSSIDSTTNTPTSSVILTSTASSLTFMSIASSSLTSSFLTSASFILSSNMVTDCMISSTVTMIIDDCNIRESQNQVPVASAVLISVLGVFLILSLMINVITLTVCYCKRKGKNGQSSQEQELSSVNPQYENVHLPVPQSELSMKECAAYGVVQVSPSLLYQRHNYVYVNDNVTFECATNVTLYHLSFVTNPSVDGSELSSVGMASLTLTATSEVNGTEVNCKVPNGATTTEPAYLYVQGPPDSVSSLTGYQLDTCCMFISWYPPFTLPGLTVQYIISVGTDQHYLNDSITN</sequence>
<keyword evidence="2" id="KW-0472">Membrane</keyword>
<keyword evidence="2" id="KW-0812">Transmembrane</keyword>
<name>A0A1X7V2B9_AMPQE</name>
<dbReference type="InterPro" id="IPR003599">
    <property type="entry name" value="Ig_sub"/>
</dbReference>